<dbReference type="Pfam" id="PF13151">
    <property type="entry name" value="DUF3990"/>
    <property type="match status" value="1"/>
</dbReference>
<dbReference type="InterPro" id="IPR025051">
    <property type="entry name" value="DUF3990"/>
</dbReference>
<evidence type="ECO:0000313" key="1">
    <source>
        <dbReference type="EMBL" id="HIR92447.1"/>
    </source>
</evidence>
<dbReference type="AlphaFoldDB" id="A0A9D1EI54"/>
<protein>
    <submittedName>
        <fullName evidence="1">DUF3990 domain-containing protein</fullName>
    </submittedName>
</protein>
<gene>
    <name evidence="1" type="ORF">IAB98_03365</name>
</gene>
<comment type="caution">
    <text evidence="1">The sequence shown here is derived from an EMBL/GenBank/DDBJ whole genome shotgun (WGS) entry which is preliminary data.</text>
</comment>
<accession>A0A9D1EI54</accession>
<organism evidence="1 2">
    <name type="scientific">Candidatus Egerieimonas intestinavium</name>
    <dbReference type="NCBI Taxonomy" id="2840777"/>
    <lineage>
        <taxon>Bacteria</taxon>
        <taxon>Bacillati</taxon>
        <taxon>Bacillota</taxon>
        <taxon>Clostridia</taxon>
        <taxon>Lachnospirales</taxon>
        <taxon>Lachnospiraceae</taxon>
        <taxon>Lachnospiraceae incertae sedis</taxon>
        <taxon>Candidatus Egerieimonas</taxon>
    </lineage>
</organism>
<name>A0A9D1EI54_9FIRM</name>
<dbReference type="Proteomes" id="UP000886841">
    <property type="component" value="Unassembled WGS sequence"/>
</dbReference>
<sequence length="57" mass="6904">MILYHGSYMEISRPDLAYSRGNVDFGRGFYTPPIYEQAVKWCRKFKRQGRTLRIMIW</sequence>
<reference evidence="1" key="2">
    <citation type="journal article" date="2021" name="PeerJ">
        <title>Extensive microbial diversity within the chicken gut microbiome revealed by metagenomics and culture.</title>
        <authorList>
            <person name="Gilroy R."/>
            <person name="Ravi A."/>
            <person name="Getino M."/>
            <person name="Pursley I."/>
            <person name="Horton D.L."/>
            <person name="Alikhan N.F."/>
            <person name="Baker D."/>
            <person name="Gharbi K."/>
            <person name="Hall N."/>
            <person name="Watson M."/>
            <person name="Adriaenssens E.M."/>
            <person name="Foster-Nyarko E."/>
            <person name="Jarju S."/>
            <person name="Secka A."/>
            <person name="Antonio M."/>
            <person name="Oren A."/>
            <person name="Chaudhuri R.R."/>
            <person name="La Ragione R."/>
            <person name="Hildebrand F."/>
            <person name="Pallen M.J."/>
        </authorList>
    </citation>
    <scope>NUCLEOTIDE SEQUENCE</scope>
    <source>
        <strain evidence="1">ChiSxjej1B13-7041</strain>
    </source>
</reference>
<proteinExistence type="predicted"/>
<reference evidence="1" key="1">
    <citation type="submission" date="2020-10" db="EMBL/GenBank/DDBJ databases">
        <authorList>
            <person name="Gilroy R."/>
        </authorList>
    </citation>
    <scope>NUCLEOTIDE SEQUENCE</scope>
    <source>
        <strain evidence="1">ChiSxjej1B13-7041</strain>
    </source>
</reference>
<evidence type="ECO:0000313" key="2">
    <source>
        <dbReference type="Proteomes" id="UP000886841"/>
    </source>
</evidence>
<dbReference type="EMBL" id="DVHU01000028">
    <property type="protein sequence ID" value="HIR92447.1"/>
    <property type="molecule type" value="Genomic_DNA"/>
</dbReference>